<evidence type="ECO:0000313" key="2">
    <source>
        <dbReference type="Proteomes" id="UP000606974"/>
    </source>
</evidence>
<protein>
    <submittedName>
        <fullName evidence="1">Uncharacterized protein</fullName>
    </submittedName>
</protein>
<comment type="caution">
    <text evidence="1">The sequence shown here is derived from an EMBL/GenBank/DDBJ whole genome shotgun (WGS) entry which is preliminary data.</text>
</comment>
<dbReference type="SUPFAM" id="SSF52540">
    <property type="entry name" value="P-loop containing nucleoside triphosphate hydrolases"/>
    <property type="match status" value="1"/>
</dbReference>
<proteinExistence type="predicted"/>
<dbReference type="Pfam" id="PF00071">
    <property type="entry name" value="Ras"/>
    <property type="match status" value="1"/>
</dbReference>
<dbReference type="GO" id="GO:0003924">
    <property type="term" value="F:GTPase activity"/>
    <property type="evidence" value="ECO:0007669"/>
    <property type="project" value="InterPro"/>
</dbReference>
<dbReference type="OrthoDB" id="25896at2759"/>
<dbReference type="InterPro" id="IPR027417">
    <property type="entry name" value="P-loop_NTPase"/>
</dbReference>
<dbReference type="Proteomes" id="UP000606974">
    <property type="component" value="Unassembled WGS sequence"/>
</dbReference>
<name>A0A8H7AB59_9EURO</name>
<dbReference type="GO" id="GO:0005525">
    <property type="term" value="F:GTP binding"/>
    <property type="evidence" value="ECO:0007669"/>
    <property type="project" value="InterPro"/>
</dbReference>
<accession>A0A8H7AB59</accession>
<dbReference type="EMBL" id="JAACFV010000098">
    <property type="protein sequence ID" value="KAF7505920.1"/>
    <property type="molecule type" value="Genomic_DNA"/>
</dbReference>
<dbReference type="Gene3D" id="3.40.50.300">
    <property type="entry name" value="P-loop containing nucleotide triphosphate hydrolases"/>
    <property type="match status" value="1"/>
</dbReference>
<dbReference type="InterPro" id="IPR001806">
    <property type="entry name" value="Small_GTPase"/>
</dbReference>
<dbReference type="AlphaFoldDB" id="A0A8H7AB59"/>
<organism evidence="1 2">
    <name type="scientific">Endocarpon pusillum</name>
    <dbReference type="NCBI Taxonomy" id="364733"/>
    <lineage>
        <taxon>Eukaryota</taxon>
        <taxon>Fungi</taxon>
        <taxon>Dikarya</taxon>
        <taxon>Ascomycota</taxon>
        <taxon>Pezizomycotina</taxon>
        <taxon>Eurotiomycetes</taxon>
        <taxon>Chaetothyriomycetidae</taxon>
        <taxon>Verrucariales</taxon>
        <taxon>Verrucariaceae</taxon>
        <taxon>Endocarpon</taxon>
    </lineage>
</organism>
<evidence type="ECO:0000313" key="1">
    <source>
        <dbReference type="EMBL" id="KAF7505920.1"/>
    </source>
</evidence>
<gene>
    <name evidence="1" type="ORF">GJ744_012455</name>
</gene>
<reference evidence="1" key="1">
    <citation type="submission" date="2020-02" db="EMBL/GenBank/DDBJ databases">
        <authorList>
            <person name="Palmer J.M."/>
        </authorList>
    </citation>
    <scope>NUCLEOTIDE SEQUENCE</scope>
    <source>
        <strain evidence="1">EPUS1.4</strain>
        <tissue evidence="1">Thallus</tissue>
    </source>
</reference>
<keyword evidence="2" id="KW-1185">Reference proteome</keyword>
<sequence length="99" mass="11309">MDDEPVVTILLLGNANCGKSTFLSRLASSQPPHRLLPDTAQPIPLTTTLYNRSYRLEFSDTACPHRHYSLLDPDVVVLCYDISDRQSLQDAQHRWRKEV</sequence>